<keyword evidence="1" id="KW-0812">Transmembrane</keyword>
<keyword evidence="1" id="KW-1133">Transmembrane helix</keyword>
<accession>A0A1X0RRL0</accession>
<reference evidence="2 3" key="1">
    <citation type="journal article" date="2016" name="Proc. Natl. Acad. Sci. U.S.A.">
        <title>Lipid metabolic changes in an early divergent fungus govern the establishment of a mutualistic symbiosis with endobacteria.</title>
        <authorList>
            <person name="Lastovetsky O.A."/>
            <person name="Gaspar M.L."/>
            <person name="Mondo S.J."/>
            <person name="LaButti K.M."/>
            <person name="Sandor L."/>
            <person name="Grigoriev I.V."/>
            <person name="Henry S.A."/>
            <person name="Pawlowska T.E."/>
        </authorList>
    </citation>
    <scope>NUCLEOTIDE SEQUENCE [LARGE SCALE GENOMIC DNA]</scope>
    <source>
        <strain evidence="2 3">ATCC 11559</strain>
    </source>
</reference>
<sequence>MCCRRTDQVSNLLMLCIYSWLTSVTFKEIVHSHLVVLLTLRGLQISLYRILLLVFFVT</sequence>
<feature type="transmembrane region" description="Helical" evidence="1">
    <location>
        <begin position="36"/>
        <end position="57"/>
    </location>
</feature>
<dbReference type="Proteomes" id="UP000242381">
    <property type="component" value="Unassembled WGS sequence"/>
</dbReference>
<proteinExistence type="predicted"/>
<organism evidence="2 3">
    <name type="scientific">Rhizopus microsporus</name>
    <dbReference type="NCBI Taxonomy" id="58291"/>
    <lineage>
        <taxon>Eukaryota</taxon>
        <taxon>Fungi</taxon>
        <taxon>Fungi incertae sedis</taxon>
        <taxon>Mucoromycota</taxon>
        <taxon>Mucoromycotina</taxon>
        <taxon>Mucoromycetes</taxon>
        <taxon>Mucorales</taxon>
        <taxon>Mucorineae</taxon>
        <taxon>Rhizopodaceae</taxon>
        <taxon>Rhizopus</taxon>
    </lineage>
</organism>
<dbReference type="AlphaFoldDB" id="A0A1X0RRL0"/>
<dbReference type="EMBL" id="KV921457">
    <property type="protein sequence ID" value="ORE14713.1"/>
    <property type="molecule type" value="Genomic_DNA"/>
</dbReference>
<protein>
    <submittedName>
        <fullName evidence="2">Uncharacterized protein</fullName>
    </submittedName>
</protein>
<keyword evidence="1" id="KW-0472">Membrane</keyword>
<evidence type="ECO:0000256" key="1">
    <source>
        <dbReference type="SAM" id="Phobius"/>
    </source>
</evidence>
<gene>
    <name evidence="2" type="ORF">BCV71DRAFT_257826</name>
</gene>
<evidence type="ECO:0000313" key="2">
    <source>
        <dbReference type="EMBL" id="ORE14713.1"/>
    </source>
</evidence>
<evidence type="ECO:0000313" key="3">
    <source>
        <dbReference type="Proteomes" id="UP000242381"/>
    </source>
</evidence>
<feature type="transmembrane region" description="Helical" evidence="1">
    <location>
        <begin position="12"/>
        <end position="30"/>
    </location>
</feature>
<name>A0A1X0RRL0_RHIZD</name>